<evidence type="ECO:0000313" key="2">
    <source>
        <dbReference type="EMBL" id="QJA04730.1"/>
    </source>
</evidence>
<keyword evidence="1" id="KW-1133">Transmembrane helix</keyword>
<protein>
    <submittedName>
        <fullName evidence="2">Uncharacterized protein</fullName>
    </submittedName>
</protein>
<gene>
    <name evidence="2" type="ORF">G4D54_20970</name>
</gene>
<feature type="transmembrane region" description="Helical" evidence="1">
    <location>
        <begin position="99"/>
        <end position="119"/>
    </location>
</feature>
<dbReference type="Proteomes" id="UP000503330">
    <property type="component" value="Chromosome"/>
</dbReference>
<reference evidence="2 3" key="1">
    <citation type="submission" date="2020-02" db="EMBL/GenBank/DDBJ databases">
        <authorList>
            <person name="Kociolek L.K."/>
            <person name="Ozer E.A."/>
        </authorList>
    </citation>
    <scope>NUCLEOTIDE SEQUENCE [LARGE SCALE GENOMIC DNA]</scope>
    <source>
        <strain evidence="2 3">ATCC 14501</strain>
    </source>
</reference>
<keyword evidence="1" id="KW-0812">Transmembrane</keyword>
<sequence length="159" mass="18759">MESNEKTIWDLLKKPSDLRNNEVDPYEFDRRKEDRKNIKERNEEYTKILIEYRDYFTKSLSFKTRCKKVSVFIFLGVLIAVVLAHCISIAVMVNRGFDMNTLVAFISASVSLITALLVIPTKIIEFIFNRDEEKYFVEIIRNIQDYDKKVRDDFKALAS</sequence>
<evidence type="ECO:0000313" key="3">
    <source>
        <dbReference type="Proteomes" id="UP000503330"/>
    </source>
</evidence>
<dbReference type="GeneID" id="61928065"/>
<feature type="transmembrane region" description="Helical" evidence="1">
    <location>
        <begin position="69"/>
        <end position="93"/>
    </location>
</feature>
<evidence type="ECO:0000256" key="1">
    <source>
        <dbReference type="SAM" id="Phobius"/>
    </source>
</evidence>
<dbReference type="AlphaFoldDB" id="A0AAP9MI58"/>
<accession>A0AAP9MI58</accession>
<dbReference type="RefSeq" id="WP_002606178.1">
    <property type="nucleotide sequence ID" value="NZ_BAAACC010000014.1"/>
</dbReference>
<keyword evidence="1" id="KW-0472">Membrane</keyword>
<organism evidence="2 3">
    <name type="scientific">Clostridium innocuum</name>
    <dbReference type="NCBI Taxonomy" id="1522"/>
    <lineage>
        <taxon>Bacteria</taxon>
        <taxon>Bacillati</taxon>
        <taxon>Bacillota</taxon>
        <taxon>Clostridia</taxon>
        <taxon>Eubacteriales</taxon>
        <taxon>Clostridiaceae</taxon>
        <taxon>Clostridium</taxon>
    </lineage>
</organism>
<dbReference type="EMBL" id="CP048838">
    <property type="protein sequence ID" value="QJA04730.1"/>
    <property type="molecule type" value="Genomic_DNA"/>
</dbReference>
<proteinExistence type="predicted"/>
<name>A0AAP9MI58_CLOIN</name>